<dbReference type="SUPFAM" id="SSF48179">
    <property type="entry name" value="6-phosphogluconate dehydrogenase C-terminal domain-like"/>
    <property type="match status" value="1"/>
</dbReference>
<organism evidence="4 5">
    <name type="scientific">Bombiscardovia apis</name>
    <dbReference type="NCBI Taxonomy" id="2932182"/>
    <lineage>
        <taxon>Bacteria</taxon>
        <taxon>Bacillati</taxon>
        <taxon>Actinomycetota</taxon>
        <taxon>Actinomycetes</taxon>
        <taxon>Bifidobacteriales</taxon>
        <taxon>Bifidobacteriaceae</taxon>
        <taxon>Bombiscardovia</taxon>
    </lineage>
</organism>
<dbReference type="Pfam" id="PF02153">
    <property type="entry name" value="PDH_N"/>
    <property type="match status" value="1"/>
</dbReference>
<dbReference type="PANTHER" id="PTHR21363:SF0">
    <property type="entry name" value="PREPHENATE DEHYDROGENASE [NADP(+)]"/>
    <property type="match status" value="1"/>
</dbReference>
<evidence type="ECO:0000256" key="2">
    <source>
        <dbReference type="ARBA" id="ARBA00023002"/>
    </source>
</evidence>
<dbReference type="InterPro" id="IPR036291">
    <property type="entry name" value="NAD(P)-bd_dom_sf"/>
</dbReference>
<dbReference type="PROSITE" id="PS51176">
    <property type="entry name" value="PDH_ADH"/>
    <property type="match status" value="1"/>
</dbReference>
<feature type="domain" description="Prephenate/arogenate dehydrogenase" evidence="3">
    <location>
        <begin position="21"/>
        <end position="313"/>
    </location>
</feature>
<dbReference type="Gene3D" id="1.10.3660.10">
    <property type="entry name" value="6-phosphogluconate dehydrogenase C-terminal like domain"/>
    <property type="match status" value="1"/>
</dbReference>
<dbReference type="Pfam" id="PF20463">
    <property type="entry name" value="PDH_C"/>
    <property type="match status" value="1"/>
</dbReference>
<name>A0ABM8BD60_9BIFI</name>
<comment type="similarity">
    <text evidence="1">Belongs to the prephenate/arogenate dehydrogenase family.</text>
</comment>
<sequence length="361" mass="38760">MVDNMHPLPGMAPSPILTSAHKIGIAGLGLIGGSLAERLVQRGRYVIGWNHNSKPYESAQAKGIHTVDTLEELAQGKPDVLILATPLAAMPVMLERLSPVLPKATTLTDVGSVKGQVREQVVAAGLGSQYIGAHPMTGNERSGFAAADPELFADALWALSVDEHSDMSRFLTVADMVTQGAGNRLICVDDAIHDRCAALISHMPHVVATALASLLAASPERQVAAALSAGSWRDMTRVSLTDPKRTQAMVVEDSSNVAALLRQLSTKLERIAGDLENGVSLTQASESSQELAAFFASAQPFRNYKTAQNERQTCARMPELESLSLSDENWQQELADSARRGQQIVRFLTTHEAQVLPALSW</sequence>
<dbReference type="Proteomes" id="UP001321748">
    <property type="component" value="Chromosome"/>
</dbReference>
<dbReference type="SUPFAM" id="SSF51735">
    <property type="entry name" value="NAD(P)-binding Rossmann-fold domains"/>
    <property type="match status" value="1"/>
</dbReference>
<keyword evidence="2" id="KW-0560">Oxidoreductase</keyword>
<dbReference type="InterPro" id="IPR050812">
    <property type="entry name" value="Preph/Arog_dehydrog"/>
</dbReference>
<dbReference type="InterPro" id="IPR008927">
    <property type="entry name" value="6-PGluconate_DH-like_C_sf"/>
</dbReference>
<evidence type="ECO:0000256" key="1">
    <source>
        <dbReference type="ARBA" id="ARBA00007964"/>
    </source>
</evidence>
<dbReference type="EMBL" id="AP026800">
    <property type="protein sequence ID" value="BDR54827.1"/>
    <property type="molecule type" value="Genomic_DNA"/>
</dbReference>
<dbReference type="InterPro" id="IPR046826">
    <property type="entry name" value="PDH_N"/>
</dbReference>
<evidence type="ECO:0000313" key="5">
    <source>
        <dbReference type="Proteomes" id="UP001321748"/>
    </source>
</evidence>
<dbReference type="Gene3D" id="3.40.50.720">
    <property type="entry name" value="NAD(P)-binding Rossmann-like Domain"/>
    <property type="match status" value="1"/>
</dbReference>
<evidence type="ECO:0000313" key="4">
    <source>
        <dbReference type="EMBL" id="BDR54827.1"/>
    </source>
</evidence>
<protein>
    <submittedName>
        <fullName evidence="4">Prephenate dehydrogenase</fullName>
    </submittedName>
</protein>
<gene>
    <name evidence="4" type="primary">tyrA</name>
    <name evidence="4" type="ORF">KIMH_09380</name>
</gene>
<dbReference type="PANTHER" id="PTHR21363">
    <property type="entry name" value="PREPHENATE DEHYDROGENASE"/>
    <property type="match status" value="1"/>
</dbReference>
<evidence type="ECO:0000259" key="3">
    <source>
        <dbReference type="PROSITE" id="PS51176"/>
    </source>
</evidence>
<dbReference type="InterPro" id="IPR046825">
    <property type="entry name" value="PDH_C"/>
</dbReference>
<dbReference type="InterPro" id="IPR003099">
    <property type="entry name" value="Prephen_DH"/>
</dbReference>
<accession>A0ABM8BD60</accession>
<proteinExistence type="inferred from homology"/>
<keyword evidence="5" id="KW-1185">Reference proteome</keyword>
<reference evidence="4 5" key="1">
    <citation type="journal article" date="2023" name="Microbiol. Spectr.">
        <title>Symbiosis of Carpenter Bees with Uncharacterized Lactic Acid Bacteria Showing NAD Auxotrophy.</title>
        <authorList>
            <person name="Kawasaki S."/>
            <person name="Ozawa K."/>
            <person name="Mori T."/>
            <person name="Yamamoto A."/>
            <person name="Ito M."/>
            <person name="Ohkuma M."/>
            <person name="Sakamoto M."/>
            <person name="Matsutani M."/>
        </authorList>
    </citation>
    <scope>NUCLEOTIDE SEQUENCE [LARGE SCALE GENOMIC DNA]</scope>
    <source>
        <strain evidence="4 5">KimH</strain>
    </source>
</reference>